<protein>
    <submittedName>
        <fullName evidence="2">Uncharacterized protein</fullName>
    </submittedName>
</protein>
<evidence type="ECO:0000313" key="1">
    <source>
        <dbReference type="Proteomes" id="UP000095287"/>
    </source>
</evidence>
<name>A0A1I7Z2E2_9BILA</name>
<dbReference type="AlphaFoldDB" id="A0A1I7Z2E2"/>
<dbReference type="Proteomes" id="UP000095287">
    <property type="component" value="Unplaced"/>
</dbReference>
<organism evidence="1 2">
    <name type="scientific">Steinernema glaseri</name>
    <dbReference type="NCBI Taxonomy" id="37863"/>
    <lineage>
        <taxon>Eukaryota</taxon>
        <taxon>Metazoa</taxon>
        <taxon>Ecdysozoa</taxon>
        <taxon>Nematoda</taxon>
        <taxon>Chromadorea</taxon>
        <taxon>Rhabditida</taxon>
        <taxon>Tylenchina</taxon>
        <taxon>Panagrolaimomorpha</taxon>
        <taxon>Strongyloidoidea</taxon>
        <taxon>Steinernematidae</taxon>
        <taxon>Steinernema</taxon>
    </lineage>
</organism>
<evidence type="ECO:0000313" key="2">
    <source>
        <dbReference type="WBParaSite" id="L893_g22124.t1"/>
    </source>
</evidence>
<accession>A0A1I7Z2E2</accession>
<proteinExistence type="predicted"/>
<sequence length="77" mass="8801">MYKRVLQCLQSPDQQVENCQQNHEIKGIETSASCSGQILLVNEDIVDEVDIPVETRNFTAFDDPRHMVTSRPVELKI</sequence>
<keyword evidence="1" id="KW-1185">Reference proteome</keyword>
<reference evidence="2" key="1">
    <citation type="submission" date="2016-11" db="UniProtKB">
        <authorList>
            <consortium name="WormBaseParasite"/>
        </authorList>
    </citation>
    <scope>IDENTIFICATION</scope>
</reference>
<dbReference type="WBParaSite" id="L893_g22124.t1">
    <property type="protein sequence ID" value="L893_g22124.t1"/>
    <property type="gene ID" value="L893_g22124"/>
</dbReference>